<feature type="compositionally biased region" description="Low complexity" evidence="1">
    <location>
        <begin position="78"/>
        <end position="95"/>
    </location>
</feature>
<evidence type="ECO:0000313" key="3">
    <source>
        <dbReference type="Proteomes" id="UP000037035"/>
    </source>
</evidence>
<proteinExistence type="predicted"/>
<protein>
    <submittedName>
        <fullName evidence="2">Uncharacterized protein</fullName>
    </submittedName>
</protein>
<feature type="compositionally biased region" description="Low complexity" evidence="1">
    <location>
        <begin position="1237"/>
        <end position="1247"/>
    </location>
</feature>
<feature type="region of interest" description="Disordered" evidence="1">
    <location>
        <begin position="678"/>
        <end position="744"/>
    </location>
</feature>
<feature type="region of interest" description="Disordered" evidence="1">
    <location>
        <begin position="799"/>
        <end position="850"/>
    </location>
</feature>
<dbReference type="Proteomes" id="UP000037035">
    <property type="component" value="Unassembled WGS sequence"/>
</dbReference>
<feature type="region of interest" description="Disordered" evidence="1">
    <location>
        <begin position="1204"/>
        <end position="1247"/>
    </location>
</feature>
<feature type="compositionally biased region" description="Polar residues" evidence="1">
    <location>
        <begin position="45"/>
        <end position="54"/>
    </location>
</feature>
<dbReference type="GO" id="GO:1990334">
    <property type="term" value="C:Bfa1-Bub2 complex"/>
    <property type="evidence" value="ECO:0007669"/>
    <property type="project" value="InterPro"/>
</dbReference>
<feature type="compositionally biased region" description="Low complexity" evidence="1">
    <location>
        <begin position="341"/>
        <end position="355"/>
    </location>
</feature>
<keyword evidence="3" id="KW-1185">Reference proteome</keyword>
<dbReference type="EMBL" id="LAVV01010896">
    <property type="protein sequence ID" value="KNZ48456.1"/>
    <property type="molecule type" value="Genomic_DNA"/>
</dbReference>
<feature type="compositionally biased region" description="Polar residues" evidence="1">
    <location>
        <begin position="450"/>
        <end position="465"/>
    </location>
</feature>
<dbReference type="GO" id="GO:0001100">
    <property type="term" value="P:negative regulation of exit from mitosis"/>
    <property type="evidence" value="ECO:0007669"/>
    <property type="project" value="InterPro"/>
</dbReference>
<feature type="compositionally biased region" description="Basic and acidic residues" evidence="1">
    <location>
        <begin position="111"/>
        <end position="124"/>
    </location>
</feature>
<feature type="compositionally biased region" description="Low complexity" evidence="1">
    <location>
        <begin position="815"/>
        <end position="830"/>
    </location>
</feature>
<dbReference type="STRING" id="27349.A0A0L6UIU8"/>
<feature type="compositionally biased region" description="Polar residues" evidence="1">
    <location>
        <begin position="1"/>
        <end position="10"/>
    </location>
</feature>
<feature type="region of interest" description="Disordered" evidence="1">
    <location>
        <begin position="577"/>
        <end position="631"/>
    </location>
</feature>
<feature type="compositionally biased region" description="Polar residues" evidence="1">
    <location>
        <begin position="775"/>
        <end position="784"/>
    </location>
</feature>
<feature type="region of interest" description="Disordered" evidence="1">
    <location>
        <begin position="1"/>
        <end position="139"/>
    </location>
</feature>
<feature type="compositionally biased region" description="Polar residues" evidence="1">
    <location>
        <begin position="613"/>
        <end position="625"/>
    </location>
</feature>
<feature type="region of interest" description="Disordered" evidence="1">
    <location>
        <begin position="765"/>
        <end position="785"/>
    </location>
</feature>
<dbReference type="GO" id="GO:0044732">
    <property type="term" value="C:mitotic spindle pole body"/>
    <property type="evidence" value="ECO:0007669"/>
    <property type="project" value="TreeGrafter"/>
</dbReference>
<feature type="compositionally biased region" description="Polar residues" evidence="1">
    <location>
        <begin position="164"/>
        <end position="192"/>
    </location>
</feature>
<dbReference type="VEuPathDB" id="FungiDB:VP01_565g2"/>
<feature type="compositionally biased region" description="Basic and acidic residues" evidence="1">
    <location>
        <begin position="1122"/>
        <end position="1131"/>
    </location>
</feature>
<feature type="region of interest" description="Disordered" evidence="1">
    <location>
        <begin position="327"/>
        <end position="376"/>
    </location>
</feature>
<feature type="compositionally biased region" description="Low complexity" evidence="1">
    <location>
        <begin position="479"/>
        <end position="489"/>
    </location>
</feature>
<feature type="region of interest" description="Disordered" evidence="1">
    <location>
        <begin position="1122"/>
        <end position="1180"/>
    </location>
</feature>
<dbReference type="InterPro" id="IPR034586">
    <property type="entry name" value="Bfa1/Byr4"/>
</dbReference>
<dbReference type="OrthoDB" id="2506743at2759"/>
<feature type="compositionally biased region" description="Polar residues" evidence="1">
    <location>
        <begin position="226"/>
        <end position="236"/>
    </location>
</feature>
<feature type="compositionally biased region" description="Polar residues" evidence="1">
    <location>
        <begin position="926"/>
        <end position="945"/>
    </location>
</feature>
<sequence>MSPLPSTTESWDSDPDLVLPDGPLTLLNSDTEGEAETSSSSVSVLFSNNGNHSAYSVGIDEDFNSTDDCQNQKKLLKSHPSASSSSSPQSQSSQHEYQHSQKPTKHAHASRRAENRKSARKHDSDEEFEIDQDDDRKGGTLTLKSAKLLFLFIQPSYMKPLLPGTTNSSTHASRVATLASQSSKSTLQCSTVNEEDDDLGNDFELPPSGQSIHLTDLTKKSRDSNSKPNSTVSLTGSEFDGLDDDSFDPPKSSASSRRDGVLMTTLSHGSANSISHSTGNRAFTDDSTPRIRTRPSLTPSLMSDRSSSSFPEVEDDINEGFFDDIEFPPEFGIPNNLAPAPTSTTPGSTHSTTTPKPGQSSFPDPKGKQTSQGRSIDLQNYLNSKVKARALLVERNTPSYLAQQVRQNISTFEDPDDERVEDGLEIETGSIHPAKLHNRKSSSLSSASSHPHQSGRNSYFQQSHGQKSKPPRVTVPFPSATSATSTSQASDRHAPAPSHRSSLNQKFDNRPTPVPSSSTSAIPGRPASHASLINRPNSVVPPGTSNPRLHALTPHRPISAAGIASGLKNAAYSSFVNPPSSESLPRFRTKSLRPSVSNAEISNNPPPALCNSGPATSSRVQSPLGNPSRAARLVSRASAASSLRDRVSTLAVCNGPPVLSASSQRTLKHKKSAAALKSLNLSSSGPQSSSSSASDGRAPLSSPPGSNSLSNARALHRKQSMPSLNREGHHSSSSAGLPTRLGGGAQSAMNAAAIWKSSAIPQTQVRHQPYDDCSSMPSSPNLVSGSALPSYADPTRASINRHIGTSGGTSGLPDRSTSANSRRSSTESARLNACSPAPPTAISTPGGSSRLTMPTIASRLKAKPSIIHEEHSSTSRRWTTNGTPAVVPHQLRRPRRPRTYGDGTELDEFDDLPTSKEKEKLYTRAVKNSPSTIKNPSKLGSSAHSNPVERRDFSNHSTVASQRSRSRLETRKAEGVRRRTLAINAHIKKISTKKGLIRQMSGNALSQLSTNTDMRWNDQEARWEGNEHILREFDNVLSTSSRPALISQYSIQSPRMKSPTGVMREDMPEAGTMSSFKANKAQNHVVGGMIFDAESMSWRKLGGGEEDEDELRLESDEELEQRWLADDESSSRPKPMGGIRTDGWNSLSSSLSLPTQSQHKCESEESNCQSSGTRTRGRQSGSFWLSCVEAEKRHKKEIISWIPIDDHQQPEPTKPVKKSSHPVKPKKSNISNISGHTPSSTTSVYPSSLSHKKSAALTNMKPFSVIPGNHSHAVQSHIFAQAVIHGPEPADPPKKLPLRFLYI</sequence>
<comment type="caution">
    <text evidence="2">The sequence shown here is derived from an EMBL/GenBank/DDBJ whole genome shotgun (WGS) entry which is preliminary data.</text>
</comment>
<name>A0A0L6UIU8_9BASI</name>
<feature type="compositionally biased region" description="Basic and acidic residues" evidence="1">
    <location>
        <begin position="913"/>
        <end position="922"/>
    </location>
</feature>
<evidence type="ECO:0000256" key="1">
    <source>
        <dbReference type="SAM" id="MobiDB-lite"/>
    </source>
</evidence>
<feature type="compositionally biased region" description="Basic residues" evidence="1">
    <location>
        <begin position="1215"/>
        <end position="1227"/>
    </location>
</feature>
<gene>
    <name evidence="2" type="ORF">VP01_565g2</name>
</gene>
<feature type="compositionally biased region" description="Polar residues" evidence="1">
    <location>
        <begin position="1166"/>
        <end position="1180"/>
    </location>
</feature>
<feature type="compositionally biased region" description="Polar residues" evidence="1">
    <location>
        <begin position="592"/>
        <end position="603"/>
    </location>
</feature>
<organism evidence="2 3">
    <name type="scientific">Puccinia sorghi</name>
    <dbReference type="NCBI Taxonomy" id="27349"/>
    <lineage>
        <taxon>Eukaryota</taxon>
        <taxon>Fungi</taxon>
        <taxon>Dikarya</taxon>
        <taxon>Basidiomycota</taxon>
        <taxon>Pucciniomycotina</taxon>
        <taxon>Pucciniomycetes</taxon>
        <taxon>Pucciniales</taxon>
        <taxon>Pucciniaceae</taxon>
        <taxon>Puccinia</taxon>
    </lineage>
</organism>
<feature type="compositionally biased region" description="Polar residues" evidence="1">
    <location>
        <begin position="841"/>
        <end position="850"/>
    </location>
</feature>
<feature type="region of interest" description="Disordered" evidence="1">
    <location>
        <begin position="160"/>
        <end position="314"/>
    </location>
</feature>
<feature type="region of interest" description="Disordered" evidence="1">
    <location>
        <begin position="428"/>
        <end position="552"/>
    </location>
</feature>
<feature type="region of interest" description="Disordered" evidence="1">
    <location>
        <begin position="868"/>
        <end position="973"/>
    </location>
</feature>
<feature type="compositionally biased region" description="Basic and acidic residues" evidence="1">
    <location>
        <begin position="216"/>
        <end position="225"/>
    </location>
</feature>
<reference evidence="2 3" key="1">
    <citation type="submission" date="2015-08" db="EMBL/GenBank/DDBJ databases">
        <title>Next Generation Sequencing and Analysis of the Genome of Puccinia sorghi L Schw, the Causal Agent of Maize Common Rust.</title>
        <authorList>
            <person name="Rochi L."/>
            <person name="Burguener G."/>
            <person name="Darino M."/>
            <person name="Turjanski A."/>
            <person name="Kreff E."/>
            <person name="Dieguez M.J."/>
            <person name="Sacco F."/>
        </authorList>
    </citation>
    <scope>NUCLEOTIDE SEQUENCE [LARGE SCALE GENOMIC DNA]</scope>
    <source>
        <strain evidence="2 3">RO10H11247</strain>
    </source>
</reference>
<feature type="compositionally biased region" description="Polar residues" evidence="1">
    <location>
        <begin position="295"/>
        <end position="310"/>
    </location>
</feature>
<dbReference type="GO" id="GO:0005096">
    <property type="term" value="F:GTPase activator activity"/>
    <property type="evidence" value="ECO:0007669"/>
    <property type="project" value="InterPro"/>
</dbReference>
<dbReference type="PANTHER" id="PTHR35140">
    <property type="entry name" value="MITOTIC CHECK POINT PROTEIN BFA1"/>
    <property type="match status" value="1"/>
</dbReference>
<feature type="compositionally biased region" description="Polar residues" evidence="1">
    <location>
        <begin position="264"/>
        <end position="281"/>
    </location>
</feature>
<dbReference type="PANTHER" id="PTHR35140:SF1">
    <property type="entry name" value="MITOTIC CHECK POINT PROTEIN BFA1"/>
    <property type="match status" value="1"/>
</dbReference>
<evidence type="ECO:0000313" key="2">
    <source>
        <dbReference type="EMBL" id="KNZ48456.1"/>
    </source>
</evidence>
<feature type="compositionally biased region" description="Low complexity" evidence="1">
    <location>
        <begin position="678"/>
        <end position="711"/>
    </location>
</feature>
<feature type="compositionally biased region" description="Polar residues" evidence="1">
    <location>
        <begin position="356"/>
        <end position="376"/>
    </location>
</feature>
<accession>A0A0L6UIU8</accession>